<dbReference type="EMBL" id="KK198755">
    <property type="protein sequence ID" value="KCW79035.1"/>
    <property type="molecule type" value="Genomic_DNA"/>
</dbReference>
<gene>
    <name evidence="1" type="ORF">EUGRSUZ_C00456</name>
</gene>
<dbReference type="AlphaFoldDB" id="A0A059CLC8"/>
<name>A0A059CLC8_EUCGR</name>
<accession>A0A059CLC8</accession>
<sequence>MPPQQNRIGSLTYQVREDCRNDQLQSQLGMSTISVVMIIDAGEGREICRAHHLEINCFRINAISLE</sequence>
<dbReference type="EMBL" id="KK198755">
    <property type="protein sequence ID" value="KCW79034.1"/>
    <property type="molecule type" value="Genomic_DNA"/>
</dbReference>
<protein>
    <submittedName>
        <fullName evidence="1">Uncharacterized protein</fullName>
    </submittedName>
</protein>
<dbReference type="Gramene" id="KCW79034">
    <property type="protein sequence ID" value="KCW79034"/>
    <property type="gene ID" value="EUGRSUZ_C00456"/>
</dbReference>
<reference evidence="1" key="1">
    <citation type="submission" date="2013-07" db="EMBL/GenBank/DDBJ databases">
        <title>The genome of Eucalyptus grandis.</title>
        <authorList>
            <person name="Schmutz J."/>
            <person name="Hayes R."/>
            <person name="Myburg A."/>
            <person name="Tuskan G."/>
            <person name="Grattapaglia D."/>
            <person name="Rokhsar D.S."/>
        </authorList>
    </citation>
    <scope>NUCLEOTIDE SEQUENCE</scope>
    <source>
        <tissue evidence="1">Leaf extractions</tissue>
    </source>
</reference>
<evidence type="ECO:0000313" key="1">
    <source>
        <dbReference type="EMBL" id="KCW79034.1"/>
    </source>
</evidence>
<dbReference type="Gramene" id="KCW79035">
    <property type="protein sequence ID" value="KCW79035"/>
    <property type="gene ID" value="EUGRSUZ_C00456"/>
</dbReference>
<organism evidence="1">
    <name type="scientific">Eucalyptus grandis</name>
    <name type="common">Flooded gum</name>
    <dbReference type="NCBI Taxonomy" id="71139"/>
    <lineage>
        <taxon>Eukaryota</taxon>
        <taxon>Viridiplantae</taxon>
        <taxon>Streptophyta</taxon>
        <taxon>Embryophyta</taxon>
        <taxon>Tracheophyta</taxon>
        <taxon>Spermatophyta</taxon>
        <taxon>Magnoliopsida</taxon>
        <taxon>eudicotyledons</taxon>
        <taxon>Gunneridae</taxon>
        <taxon>Pentapetalae</taxon>
        <taxon>rosids</taxon>
        <taxon>malvids</taxon>
        <taxon>Myrtales</taxon>
        <taxon>Myrtaceae</taxon>
        <taxon>Myrtoideae</taxon>
        <taxon>Eucalypteae</taxon>
        <taxon>Eucalyptus</taxon>
    </lineage>
</organism>
<proteinExistence type="predicted"/>